<comment type="caution">
    <text evidence="1">The sequence shown here is derived from an EMBL/GenBank/DDBJ whole genome shotgun (WGS) entry which is preliminary data.</text>
</comment>
<dbReference type="AlphaFoldDB" id="A0AAN6LYM8"/>
<evidence type="ECO:0008006" key="3">
    <source>
        <dbReference type="Google" id="ProtNLM"/>
    </source>
</evidence>
<protein>
    <recommendedName>
        <fullName evidence="3">Ankyrin</fullName>
    </recommendedName>
</protein>
<dbReference type="EMBL" id="WVTA01000008">
    <property type="protein sequence ID" value="KAK3207729.1"/>
    <property type="molecule type" value="Genomic_DNA"/>
</dbReference>
<evidence type="ECO:0000313" key="2">
    <source>
        <dbReference type="Proteomes" id="UP001280581"/>
    </source>
</evidence>
<gene>
    <name evidence="1" type="ORF">GRF29_96g197975</name>
</gene>
<sequence length="882" mass="100602">MSDPGSIVGAVSLLLQILQGLRKYYFDYRGFSKDIVNIITHISRAEAILSVLRTPIEHFWRDDDELSIEVHKCVKSCEEACKKLEHQLKRCNKCHGQQKEALLWAKMLYPFRKTTLEDLQKQLDRLFNDLQLFMHALNLDASIFFHHQTMSHASATYDNAQKTHDRQVYQTELLEEILLQSERRYQQIDNLALDVIKLLEDPHHRLPTPSALKPACDHPLFAVVDAYSKLISEPEVDDEESSASLQRNVKATRLTLGAIHKLIQDGRGCVRDVDLEGNTLAHVLLHSLGTAVQREPHSIHFVAFCDELLYSIQFLYDLGCDINEQNDLGCTPVGSLVIGSTTPVPPRIPDMRLMIDSLPWTTVFGSFELSTDFLTRQYRNFYHRESGNSMLWMDIYSQLKTNLESGPYCLDGPLIRAVTLQKEDQVLKILQAPEHVIRRENTDFSIWRTLSWPRGFELLLPYGFMDDEEYPEVLKAAFHCGYTTVVNRLLHLPQFDHTMWPVAVDSGDAHFMQLVASALYSRHRESSATALFMSGGFIVPDPEYCAQLYMPEWSVPRGNLNMTMEAARILNDAGFTYADISHADQGTPFWHLATTSTLPLYEYIRLMAWLSSQGADVTAAHPTWGTMPLHHIARTIALLSLHHENVSSSAESVYLERFANNGDTISTVDGKVPKFVRRIFGTPELDHCRCLCAPSGCNVVSSVLKAQPMNNSSEPLPPIQRLKDVWKVLKRLLPSERLSETPVCDSIIRVSTFEAMQLSHTCHCRDIRNLSPENMSDEHVKDIRYTEQHDICTFEALLEEFNETWFRFGGDIMDFMDGLWTTRMTAFLEESDKIISRKELENMRAVGVWVHTCELPISEVSEASCDLAWFRNKVDSILSGMV</sequence>
<reference evidence="1 2" key="1">
    <citation type="submission" date="2021-02" db="EMBL/GenBank/DDBJ databases">
        <title>Genome assembly of Pseudopithomyces chartarum.</title>
        <authorList>
            <person name="Jauregui R."/>
            <person name="Singh J."/>
            <person name="Voisey C."/>
        </authorList>
    </citation>
    <scope>NUCLEOTIDE SEQUENCE [LARGE SCALE GENOMIC DNA]</scope>
    <source>
        <strain evidence="1 2">AGR01</strain>
    </source>
</reference>
<evidence type="ECO:0000313" key="1">
    <source>
        <dbReference type="EMBL" id="KAK3207729.1"/>
    </source>
</evidence>
<organism evidence="1 2">
    <name type="scientific">Pseudopithomyces chartarum</name>
    <dbReference type="NCBI Taxonomy" id="1892770"/>
    <lineage>
        <taxon>Eukaryota</taxon>
        <taxon>Fungi</taxon>
        <taxon>Dikarya</taxon>
        <taxon>Ascomycota</taxon>
        <taxon>Pezizomycotina</taxon>
        <taxon>Dothideomycetes</taxon>
        <taxon>Pleosporomycetidae</taxon>
        <taxon>Pleosporales</taxon>
        <taxon>Massarineae</taxon>
        <taxon>Didymosphaeriaceae</taxon>
        <taxon>Pseudopithomyces</taxon>
    </lineage>
</organism>
<accession>A0AAN6LYM8</accession>
<name>A0AAN6LYM8_9PLEO</name>
<dbReference type="Proteomes" id="UP001280581">
    <property type="component" value="Unassembled WGS sequence"/>
</dbReference>
<keyword evidence="2" id="KW-1185">Reference proteome</keyword>
<proteinExistence type="predicted"/>